<gene>
    <name evidence="1" type="ORF">D9619_006194</name>
</gene>
<reference evidence="1 2" key="1">
    <citation type="journal article" date="2020" name="ISME J.">
        <title>Uncovering the hidden diversity of litter-decomposition mechanisms in mushroom-forming fungi.</title>
        <authorList>
            <person name="Floudas D."/>
            <person name="Bentzer J."/>
            <person name="Ahren D."/>
            <person name="Johansson T."/>
            <person name="Persson P."/>
            <person name="Tunlid A."/>
        </authorList>
    </citation>
    <scope>NUCLEOTIDE SEQUENCE [LARGE SCALE GENOMIC DNA]</scope>
    <source>
        <strain evidence="1 2">CBS 101986</strain>
    </source>
</reference>
<comment type="caution">
    <text evidence="1">The sequence shown here is derived from an EMBL/GenBank/DDBJ whole genome shotgun (WGS) entry which is preliminary data.</text>
</comment>
<dbReference type="AlphaFoldDB" id="A0A8H5B542"/>
<dbReference type="Pfam" id="PF07103">
    <property type="entry name" value="DUF1365"/>
    <property type="match status" value="1"/>
</dbReference>
<dbReference type="OrthoDB" id="3340520at2759"/>
<proteinExistence type="predicted"/>
<accession>A0A8H5B542</accession>
<dbReference type="Proteomes" id="UP000567179">
    <property type="component" value="Unassembled WGS sequence"/>
</dbReference>
<dbReference type="PANTHER" id="PTHR33973:SF4">
    <property type="entry name" value="OS07G0153300 PROTEIN"/>
    <property type="match status" value="1"/>
</dbReference>
<evidence type="ECO:0008006" key="3">
    <source>
        <dbReference type="Google" id="ProtNLM"/>
    </source>
</evidence>
<evidence type="ECO:0000313" key="2">
    <source>
        <dbReference type="Proteomes" id="UP000567179"/>
    </source>
</evidence>
<keyword evidence="2" id="KW-1185">Reference proteome</keyword>
<dbReference type="InterPro" id="IPR010775">
    <property type="entry name" value="DUF1365"/>
</dbReference>
<dbReference type="PANTHER" id="PTHR33973">
    <property type="entry name" value="OS07G0153300 PROTEIN"/>
    <property type="match status" value="1"/>
</dbReference>
<name>A0A8H5B542_9AGAR</name>
<dbReference type="EMBL" id="JAACJJ010000042">
    <property type="protein sequence ID" value="KAF5316809.1"/>
    <property type="molecule type" value="Genomic_DNA"/>
</dbReference>
<organism evidence="1 2">
    <name type="scientific">Psilocybe cf. subviscida</name>
    <dbReference type="NCBI Taxonomy" id="2480587"/>
    <lineage>
        <taxon>Eukaryota</taxon>
        <taxon>Fungi</taxon>
        <taxon>Dikarya</taxon>
        <taxon>Basidiomycota</taxon>
        <taxon>Agaricomycotina</taxon>
        <taxon>Agaricomycetes</taxon>
        <taxon>Agaricomycetidae</taxon>
        <taxon>Agaricales</taxon>
        <taxon>Agaricineae</taxon>
        <taxon>Strophariaceae</taxon>
        <taxon>Psilocybe</taxon>
    </lineage>
</organism>
<sequence>MLSRPQAYLLQNSVTHARLLPTEAAHAFTYPTLALLVSLKALERGKLDLAGGWVFGYGGRWCRMSGLRPKPYLDERKGTIMAKLNAILKSRGCAEIEDAWMMTMPSFLGVEGINPLTVYFCYDSSASFCFTVLEIHNTFGESHVHVLQIGKDEAEVPSRGYDHEWTFRREFHVSPFNDRSGFYTISIKAPTHSPMKSVSTPERSPRPAVRVHLYTDANGEKGLLKLTALLRPTRATPLTTRSLLLGVAQAPFGWLLTFPRILFVAWKLHYQKRLDVFLRPEPQPKPAGGVKWLTEGFLEGFARRRLVVHLARRAEETGTEVTLQPADPSVGRHTFGCSSEKKLVVSYLAPRFFTIVFLSPSAEHALLLGCDTERLFTVSDRDLFRVVFSAKPHDKEGLQRLRLRDIPPELDLHIPRTHYLDNSHSGIATALAICTFLFLEWLEKGVFRLARARIVNGLEPWGQWRRAVGVYRGGSSNARLGGSLGSVRTD</sequence>
<evidence type="ECO:0000313" key="1">
    <source>
        <dbReference type="EMBL" id="KAF5316809.1"/>
    </source>
</evidence>
<protein>
    <recommendedName>
        <fullName evidence="3">DUF1365-domain-containing protein</fullName>
    </recommendedName>
</protein>